<keyword evidence="1" id="KW-0812">Transmembrane</keyword>
<evidence type="ECO:0000313" key="3">
    <source>
        <dbReference type="Proteomes" id="UP000184236"/>
    </source>
</evidence>
<keyword evidence="1" id="KW-0472">Membrane</keyword>
<dbReference type="EMBL" id="FQVO01000004">
    <property type="protein sequence ID" value="SHE80454.1"/>
    <property type="molecule type" value="Genomic_DNA"/>
</dbReference>
<dbReference type="Proteomes" id="UP000184236">
    <property type="component" value="Unassembled WGS sequence"/>
</dbReference>
<accession>A0A1M4WGV8</accession>
<feature type="transmembrane region" description="Helical" evidence="1">
    <location>
        <begin position="12"/>
        <end position="28"/>
    </location>
</feature>
<feature type="transmembrane region" description="Helical" evidence="1">
    <location>
        <begin position="34"/>
        <end position="58"/>
    </location>
</feature>
<dbReference type="STRING" id="1302685.SAMN05444408_104181"/>
<dbReference type="OrthoDB" id="1263016at2"/>
<reference evidence="3" key="1">
    <citation type="submission" date="2016-11" db="EMBL/GenBank/DDBJ databases">
        <authorList>
            <person name="Varghese N."/>
            <person name="Submissions S."/>
        </authorList>
    </citation>
    <scope>NUCLEOTIDE SEQUENCE [LARGE SCALE GENOMIC DNA]</scope>
    <source>
        <strain evidence="3">DSM 26898</strain>
    </source>
</reference>
<dbReference type="AlphaFoldDB" id="A0A1M4WGV8"/>
<name>A0A1M4WGV8_9FLAO</name>
<feature type="transmembrane region" description="Helical" evidence="1">
    <location>
        <begin position="70"/>
        <end position="91"/>
    </location>
</feature>
<gene>
    <name evidence="2" type="ORF">SAMN05444408_104181</name>
</gene>
<protein>
    <submittedName>
        <fullName evidence="2">Uncharacterized protein</fullName>
    </submittedName>
</protein>
<feature type="transmembrane region" description="Helical" evidence="1">
    <location>
        <begin position="103"/>
        <end position="124"/>
    </location>
</feature>
<evidence type="ECO:0000313" key="2">
    <source>
        <dbReference type="EMBL" id="SHE80454.1"/>
    </source>
</evidence>
<keyword evidence="3" id="KW-1185">Reference proteome</keyword>
<dbReference type="RefSeq" id="WP_072884195.1">
    <property type="nucleotide sequence ID" value="NZ_FQVO01000004.1"/>
</dbReference>
<proteinExistence type="predicted"/>
<organism evidence="2 3">
    <name type="scientific">Chryseobacterium takakiae</name>
    <dbReference type="NCBI Taxonomy" id="1302685"/>
    <lineage>
        <taxon>Bacteria</taxon>
        <taxon>Pseudomonadati</taxon>
        <taxon>Bacteroidota</taxon>
        <taxon>Flavobacteriia</taxon>
        <taxon>Flavobacteriales</taxon>
        <taxon>Weeksellaceae</taxon>
        <taxon>Chryseobacterium group</taxon>
        <taxon>Chryseobacterium</taxon>
    </lineage>
</organism>
<keyword evidence="1" id="KW-1133">Transmembrane helix</keyword>
<evidence type="ECO:0000256" key="1">
    <source>
        <dbReference type="SAM" id="Phobius"/>
    </source>
</evidence>
<sequence>MKTLISYDPRIQQTLFILFLTTILAIAVTQKDFLYISIFVEFFLIAFVQYSLNIIKFLSKEYPKTDSRKVYIFVSTYIVITFLLFIVFNLIKIEVDFSFFEWIPISWIILSPVLMIQSLVISFYDKEDNKTIDHA</sequence>